<comment type="caution">
    <text evidence="2">The sequence shown here is derived from an EMBL/GenBank/DDBJ whole genome shotgun (WGS) entry which is preliminary data.</text>
</comment>
<reference evidence="2" key="1">
    <citation type="submission" date="2019-10" db="EMBL/GenBank/DDBJ databases">
        <authorList>
            <consortium name="DOE Joint Genome Institute"/>
            <person name="Kuo A."/>
            <person name="Miyauchi S."/>
            <person name="Kiss E."/>
            <person name="Drula E."/>
            <person name="Kohler A."/>
            <person name="Sanchez-Garcia M."/>
            <person name="Andreopoulos B."/>
            <person name="Barry K.W."/>
            <person name="Bonito G."/>
            <person name="Buee M."/>
            <person name="Carver A."/>
            <person name="Chen C."/>
            <person name="Cichocki N."/>
            <person name="Clum A."/>
            <person name="Culley D."/>
            <person name="Crous P.W."/>
            <person name="Fauchery L."/>
            <person name="Girlanda M."/>
            <person name="Hayes R."/>
            <person name="Keri Z."/>
            <person name="LaButti K."/>
            <person name="Lipzen A."/>
            <person name="Lombard V."/>
            <person name="Magnuson J."/>
            <person name="Maillard F."/>
            <person name="Morin E."/>
            <person name="Murat C."/>
            <person name="Nolan M."/>
            <person name="Ohm R."/>
            <person name="Pangilinan J."/>
            <person name="Pereira M."/>
            <person name="Perotto S."/>
            <person name="Peter M."/>
            <person name="Riley R."/>
            <person name="Sitrit Y."/>
            <person name="Stielow B."/>
            <person name="Szollosi G."/>
            <person name="Zifcakova L."/>
            <person name="Stursova M."/>
            <person name="Spatafora J.W."/>
            <person name="Tedersoo L."/>
            <person name="Vaario L.-M."/>
            <person name="Yamada A."/>
            <person name="Yan M."/>
            <person name="Wang P."/>
            <person name="Xu J."/>
            <person name="Bruns T."/>
            <person name="Baldrian P."/>
            <person name="Vilgalys R."/>
            <person name="Henrissat B."/>
            <person name="Grigoriev I.V."/>
            <person name="Hibbett D."/>
            <person name="Nagy L.G."/>
            <person name="Martin F.M."/>
        </authorList>
    </citation>
    <scope>NUCLEOTIDE SEQUENCE</scope>
    <source>
        <strain evidence="2">Prilba</strain>
    </source>
</reference>
<name>A0A9P5MSF9_9AGAM</name>
<protein>
    <submittedName>
        <fullName evidence="2">Uncharacterized protein</fullName>
    </submittedName>
</protein>
<dbReference type="EMBL" id="WHVB01000014">
    <property type="protein sequence ID" value="KAF8476734.1"/>
    <property type="molecule type" value="Genomic_DNA"/>
</dbReference>
<dbReference type="Proteomes" id="UP000759537">
    <property type="component" value="Unassembled WGS sequence"/>
</dbReference>
<dbReference type="AlphaFoldDB" id="A0A9P5MSF9"/>
<evidence type="ECO:0000256" key="1">
    <source>
        <dbReference type="SAM" id="SignalP"/>
    </source>
</evidence>
<gene>
    <name evidence="2" type="ORF">DFH94DRAFT_104647</name>
</gene>
<keyword evidence="3" id="KW-1185">Reference proteome</keyword>
<keyword evidence="1" id="KW-0732">Signal</keyword>
<accession>A0A9P5MSF9</accession>
<proteinExistence type="predicted"/>
<feature type="signal peptide" evidence="1">
    <location>
        <begin position="1"/>
        <end position="21"/>
    </location>
</feature>
<sequence>MQFVVALQALAVLALNVAFWASRDDLRRGVPPCPACNRCPRRINSNYCGSSCERWDAQRQQQPQHQRYYPPSGVRPHSLVPSSGDVIWNIPTGHVRCPRCGTTYSPQGRNQPRYETGIILSACPSCGYS</sequence>
<evidence type="ECO:0000313" key="3">
    <source>
        <dbReference type="Proteomes" id="UP000759537"/>
    </source>
</evidence>
<feature type="chain" id="PRO_5040169723" evidence="1">
    <location>
        <begin position="22"/>
        <end position="129"/>
    </location>
</feature>
<evidence type="ECO:0000313" key="2">
    <source>
        <dbReference type="EMBL" id="KAF8476734.1"/>
    </source>
</evidence>
<organism evidence="2 3">
    <name type="scientific">Russula ochroleuca</name>
    <dbReference type="NCBI Taxonomy" id="152965"/>
    <lineage>
        <taxon>Eukaryota</taxon>
        <taxon>Fungi</taxon>
        <taxon>Dikarya</taxon>
        <taxon>Basidiomycota</taxon>
        <taxon>Agaricomycotina</taxon>
        <taxon>Agaricomycetes</taxon>
        <taxon>Russulales</taxon>
        <taxon>Russulaceae</taxon>
        <taxon>Russula</taxon>
    </lineage>
</organism>
<reference evidence="2" key="2">
    <citation type="journal article" date="2020" name="Nat. Commun.">
        <title>Large-scale genome sequencing of mycorrhizal fungi provides insights into the early evolution of symbiotic traits.</title>
        <authorList>
            <person name="Miyauchi S."/>
            <person name="Kiss E."/>
            <person name="Kuo A."/>
            <person name="Drula E."/>
            <person name="Kohler A."/>
            <person name="Sanchez-Garcia M."/>
            <person name="Morin E."/>
            <person name="Andreopoulos B."/>
            <person name="Barry K.W."/>
            <person name="Bonito G."/>
            <person name="Buee M."/>
            <person name="Carver A."/>
            <person name="Chen C."/>
            <person name="Cichocki N."/>
            <person name="Clum A."/>
            <person name="Culley D."/>
            <person name="Crous P.W."/>
            <person name="Fauchery L."/>
            <person name="Girlanda M."/>
            <person name="Hayes R.D."/>
            <person name="Keri Z."/>
            <person name="LaButti K."/>
            <person name="Lipzen A."/>
            <person name="Lombard V."/>
            <person name="Magnuson J."/>
            <person name="Maillard F."/>
            <person name="Murat C."/>
            <person name="Nolan M."/>
            <person name="Ohm R.A."/>
            <person name="Pangilinan J."/>
            <person name="Pereira M.F."/>
            <person name="Perotto S."/>
            <person name="Peter M."/>
            <person name="Pfister S."/>
            <person name="Riley R."/>
            <person name="Sitrit Y."/>
            <person name="Stielow J.B."/>
            <person name="Szollosi G."/>
            <person name="Zifcakova L."/>
            <person name="Stursova M."/>
            <person name="Spatafora J.W."/>
            <person name="Tedersoo L."/>
            <person name="Vaario L.M."/>
            <person name="Yamada A."/>
            <person name="Yan M."/>
            <person name="Wang P."/>
            <person name="Xu J."/>
            <person name="Bruns T."/>
            <person name="Baldrian P."/>
            <person name="Vilgalys R."/>
            <person name="Dunand C."/>
            <person name="Henrissat B."/>
            <person name="Grigoriev I.V."/>
            <person name="Hibbett D."/>
            <person name="Nagy L.G."/>
            <person name="Martin F.M."/>
        </authorList>
    </citation>
    <scope>NUCLEOTIDE SEQUENCE</scope>
    <source>
        <strain evidence="2">Prilba</strain>
    </source>
</reference>